<evidence type="ECO:0000256" key="1">
    <source>
        <dbReference type="SAM" id="Phobius"/>
    </source>
</evidence>
<protein>
    <submittedName>
        <fullName evidence="2">Uncharacterized protein</fullName>
    </submittedName>
</protein>
<dbReference type="EMBL" id="CACVKT020004668">
    <property type="protein sequence ID" value="CAC5391187.1"/>
    <property type="molecule type" value="Genomic_DNA"/>
</dbReference>
<gene>
    <name evidence="2" type="ORF">MCOR_26212</name>
</gene>
<feature type="transmembrane region" description="Helical" evidence="1">
    <location>
        <begin position="276"/>
        <end position="297"/>
    </location>
</feature>
<dbReference type="AlphaFoldDB" id="A0A6J8C8S1"/>
<organism evidence="2 3">
    <name type="scientific">Mytilus coruscus</name>
    <name type="common">Sea mussel</name>
    <dbReference type="NCBI Taxonomy" id="42192"/>
    <lineage>
        <taxon>Eukaryota</taxon>
        <taxon>Metazoa</taxon>
        <taxon>Spiralia</taxon>
        <taxon>Lophotrochozoa</taxon>
        <taxon>Mollusca</taxon>
        <taxon>Bivalvia</taxon>
        <taxon>Autobranchia</taxon>
        <taxon>Pteriomorphia</taxon>
        <taxon>Mytilida</taxon>
        <taxon>Mytiloidea</taxon>
        <taxon>Mytilidae</taxon>
        <taxon>Mytilinae</taxon>
        <taxon>Mytilus</taxon>
    </lineage>
</organism>
<evidence type="ECO:0000313" key="3">
    <source>
        <dbReference type="Proteomes" id="UP000507470"/>
    </source>
</evidence>
<proteinExistence type="predicted"/>
<keyword evidence="1" id="KW-0472">Membrane</keyword>
<evidence type="ECO:0000313" key="2">
    <source>
        <dbReference type="EMBL" id="CAC5391187.1"/>
    </source>
</evidence>
<keyword evidence="1" id="KW-1133">Transmembrane helix</keyword>
<feature type="transmembrane region" description="Helical" evidence="1">
    <location>
        <begin position="237"/>
        <end position="256"/>
    </location>
</feature>
<feature type="transmembrane region" description="Helical" evidence="1">
    <location>
        <begin position="194"/>
        <end position="216"/>
    </location>
</feature>
<keyword evidence="3" id="KW-1185">Reference proteome</keyword>
<dbReference type="Proteomes" id="UP000507470">
    <property type="component" value="Unassembled WGS sequence"/>
</dbReference>
<sequence>MCEDRTWMGGHNFQSLNHLLHNGIPHVSLGNSTKYTEKVISCQDIQLVISNFSEEDLNQQFVFTVGFHQCRFNVSFGSTNFEYHPKDGEIKTKINLSSTSLSLSLKMEKVYPVPNCSIIFGDEHLENLAKMHINRTGNLYTVHTFVEYSSKEVECPITANVICQIGETGIMMISSNFTNCTSIYILRVFPWDVFAIQLSCILVMIFCILMVIWSLRRNWTNIIKTCKDLSKRKPEQWRRPVLAILSASVSVTLSVQTEVMSIKQVLQLDMSEKQNIVTPVSLCLSSVILTPVSLCFLSNPETISIRKGFRKAVDNFMKRMEKWKSCRIRCIPKHEHNIAGTRPPECPTEGNDRCITDGFACQSIGENNSLLLPMFKVCDEIECTIGSKPNVFGQPLIILCANTNHSICIKNESGVWMGVGKLDLLVFEGIQKNRAERYSETVQSCSDFELVITNLSESDLNYSYCCTVGFSECRLKLSSTTSNVSSFISEVREFNQICFVIRFQQSGIQLV</sequence>
<keyword evidence="1" id="KW-0812">Transmembrane</keyword>
<reference evidence="2 3" key="1">
    <citation type="submission" date="2020-06" db="EMBL/GenBank/DDBJ databases">
        <authorList>
            <person name="Li R."/>
            <person name="Bekaert M."/>
        </authorList>
    </citation>
    <scope>NUCLEOTIDE SEQUENCE [LARGE SCALE GENOMIC DNA]</scope>
    <source>
        <strain evidence="3">wild</strain>
    </source>
</reference>
<accession>A0A6J8C8S1</accession>
<name>A0A6J8C8S1_MYTCO</name>
<dbReference type="OrthoDB" id="10329001at2759"/>